<protein>
    <submittedName>
        <fullName evidence="2">Uncharacterized protein</fullName>
    </submittedName>
</protein>
<name>A0A6A5TRY4_9PLEO</name>
<organism evidence="2 3">
    <name type="scientific">Byssothecium circinans</name>
    <dbReference type="NCBI Taxonomy" id="147558"/>
    <lineage>
        <taxon>Eukaryota</taxon>
        <taxon>Fungi</taxon>
        <taxon>Dikarya</taxon>
        <taxon>Ascomycota</taxon>
        <taxon>Pezizomycotina</taxon>
        <taxon>Dothideomycetes</taxon>
        <taxon>Pleosporomycetidae</taxon>
        <taxon>Pleosporales</taxon>
        <taxon>Massarineae</taxon>
        <taxon>Massarinaceae</taxon>
        <taxon>Byssothecium</taxon>
    </lineage>
</organism>
<evidence type="ECO:0000313" key="3">
    <source>
        <dbReference type="Proteomes" id="UP000800035"/>
    </source>
</evidence>
<dbReference type="EMBL" id="ML976996">
    <property type="protein sequence ID" value="KAF1955044.1"/>
    <property type="molecule type" value="Genomic_DNA"/>
</dbReference>
<keyword evidence="3" id="KW-1185">Reference proteome</keyword>
<dbReference type="Proteomes" id="UP000800035">
    <property type="component" value="Unassembled WGS sequence"/>
</dbReference>
<feature type="region of interest" description="Disordered" evidence="1">
    <location>
        <begin position="1"/>
        <end position="25"/>
    </location>
</feature>
<gene>
    <name evidence="2" type="ORF">CC80DRAFT_110908</name>
</gene>
<accession>A0A6A5TRY4</accession>
<reference evidence="2" key="1">
    <citation type="journal article" date="2020" name="Stud. Mycol.">
        <title>101 Dothideomycetes genomes: a test case for predicting lifestyles and emergence of pathogens.</title>
        <authorList>
            <person name="Haridas S."/>
            <person name="Albert R."/>
            <person name="Binder M."/>
            <person name="Bloem J."/>
            <person name="Labutti K."/>
            <person name="Salamov A."/>
            <person name="Andreopoulos B."/>
            <person name="Baker S."/>
            <person name="Barry K."/>
            <person name="Bills G."/>
            <person name="Bluhm B."/>
            <person name="Cannon C."/>
            <person name="Castanera R."/>
            <person name="Culley D."/>
            <person name="Daum C."/>
            <person name="Ezra D."/>
            <person name="Gonzalez J."/>
            <person name="Henrissat B."/>
            <person name="Kuo A."/>
            <person name="Liang C."/>
            <person name="Lipzen A."/>
            <person name="Lutzoni F."/>
            <person name="Magnuson J."/>
            <person name="Mondo S."/>
            <person name="Nolan M."/>
            <person name="Ohm R."/>
            <person name="Pangilinan J."/>
            <person name="Park H.-J."/>
            <person name="Ramirez L."/>
            <person name="Alfaro M."/>
            <person name="Sun H."/>
            <person name="Tritt A."/>
            <person name="Yoshinaga Y."/>
            <person name="Zwiers L.-H."/>
            <person name="Turgeon B."/>
            <person name="Goodwin S."/>
            <person name="Spatafora J."/>
            <person name="Crous P."/>
            <person name="Grigoriev I."/>
        </authorList>
    </citation>
    <scope>NUCLEOTIDE SEQUENCE</scope>
    <source>
        <strain evidence="2">CBS 675.92</strain>
    </source>
</reference>
<proteinExistence type="predicted"/>
<feature type="compositionally biased region" description="Polar residues" evidence="1">
    <location>
        <begin position="1"/>
        <end position="15"/>
    </location>
</feature>
<sequence length="84" mass="8835">MSTTNSGTPNQSVSQSSTASLMTTPTATTCPYHAKVLSGAHEGTTTNLDPMRRFLAEGPTEQSALFVRPDNGQLSTSKGCICKK</sequence>
<dbReference type="OrthoDB" id="3547690at2759"/>
<evidence type="ECO:0000256" key="1">
    <source>
        <dbReference type="SAM" id="MobiDB-lite"/>
    </source>
</evidence>
<evidence type="ECO:0000313" key="2">
    <source>
        <dbReference type="EMBL" id="KAF1955044.1"/>
    </source>
</evidence>
<feature type="compositionally biased region" description="Low complexity" evidence="1">
    <location>
        <begin position="16"/>
        <end position="25"/>
    </location>
</feature>
<dbReference type="AlphaFoldDB" id="A0A6A5TRY4"/>